<evidence type="ECO:0000256" key="2">
    <source>
        <dbReference type="ARBA" id="ARBA00022475"/>
    </source>
</evidence>
<keyword evidence="9" id="KW-1185">Reference proteome</keyword>
<evidence type="ECO:0000313" key="8">
    <source>
        <dbReference type="EMBL" id="GEL18134.1"/>
    </source>
</evidence>
<comment type="caution">
    <text evidence="8">The sequence shown here is derived from an EMBL/GenBank/DDBJ whole genome shotgun (WGS) entry which is preliminary data.</text>
</comment>
<dbReference type="PANTHER" id="PTHR33885:SF3">
    <property type="entry name" value="PHAGE SHOCK PROTEIN C"/>
    <property type="match status" value="1"/>
</dbReference>
<keyword evidence="3 6" id="KW-0812">Transmembrane</keyword>
<evidence type="ECO:0000259" key="7">
    <source>
        <dbReference type="Pfam" id="PF04024"/>
    </source>
</evidence>
<keyword evidence="2" id="KW-1003">Cell membrane</keyword>
<dbReference type="RefSeq" id="WP_028931156.1">
    <property type="nucleotide sequence ID" value="NZ_AUII01000021.1"/>
</dbReference>
<accession>A0A511D3G3</accession>
<dbReference type="GO" id="GO:0005886">
    <property type="term" value="C:plasma membrane"/>
    <property type="evidence" value="ECO:0007669"/>
    <property type="project" value="UniProtKB-SubCell"/>
</dbReference>
<evidence type="ECO:0000256" key="5">
    <source>
        <dbReference type="ARBA" id="ARBA00023136"/>
    </source>
</evidence>
<dbReference type="EMBL" id="BJVI01000016">
    <property type="protein sequence ID" value="GEL18134.1"/>
    <property type="molecule type" value="Genomic_DNA"/>
</dbReference>
<reference evidence="8 9" key="1">
    <citation type="submission" date="2019-07" db="EMBL/GenBank/DDBJ databases">
        <title>Whole genome shotgun sequence of Pseudonocardia asaccharolytica NBRC 16224.</title>
        <authorList>
            <person name="Hosoyama A."/>
            <person name="Uohara A."/>
            <person name="Ohji S."/>
            <person name="Ichikawa N."/>
        </authorList>
    </citation>
    <scope>NUCLEOTIDE SEQUENCE [LARGE SCALE GENOMIC DNA]</scope>
    <source>
        <strain evidence="8 9">NBRC 16224</strain>
    </source>
</reference>
<proteinExistence type="predicted"/>
<evidence type="ECO:0000256" key="4">
    <source>
        <dbReference type="ARBA" id="ARBA00022989"/>
    </source>
</evidence>
<feature type="domain" description="Phage shock protein PspC N-terminal" evidence="7">
    <location>
        <begin position="17"/>
        <end position="74"/>
    </location>
</feature>
<keyword evidence="4 6" id="KW-1133">Transmembrane helix</keyword>
<evidence type="ECO:0000256" key="3">
    <source>
        <dbReference type="ARBA" id="ARBA00022692"/>
    </source>
</evidence>
<dbReference type="Pfam" id="PF04024">
    <property type="entry name" value="PspC"/>
    <property type="match status" value="1"/>
</dbReference>
<dbReference type="PANTHER" id="PTHR33885">
    <property type="entry name" value="PHAGE SHOCK PROTEIN C"/>
    <property type="match status" value="1"/>
</dbReference>
<comment type="subcellular location">
    <subcellularLocation>
        <location evidence="1">Cell membrane</location>
        <topology evidence="1">Single-pass membrane protein</topology>
    </subcellularLocation>
</comment>
<feature type="transmembrane region" description="Helical" evidence="6">
    <location>
        <begin position="86"/>
        <end position="107"/>
    </location>
</feature>
<dbReference type="InterPro" id="IPR052027">
    <property type="entry name" value="PspC"/>
</dbReference>
<name>A0A511D3G3_9PSEU</name>
<dbReference type="STRING" id="1123024.GCA_000423625_03736"/>
<evidence type="ECO:0000256" key="6">
    <source>
        <dbReference type="SAM" id="Phobius"/>
    </source>
</evidence>
<evidence type="ECO:0000313" key="9">
    <source>
        <dbReference type="Proteomes" id="UP000321328"/>
    </source>
</evidence>
<dbReference type="Proteomes" id="UP000321328">
    <property type="component" value="Unassembled WGS sequence"/>
</dbReference>
<dbReference type="InterPro" id="IPR007168">
    <property type="entry name" value="Phageshock_PspC_N"/>
</dbReference>
<organism evidence="8 9">
    <name type="scientific">Pseudonocardia asaccharolytica DSM 44247 = NBRC 16224</name>
    <dbReference type="NCBI Taxonomy" id="1123024"/>
    <lineage>
        <taxon>Bacteria</taxon>
        <taxon>Bacillati</taxon>
        <taxon>Actinomycetota</taxon>
        <taxon>Actinomycetes</taxon>
        <taxon>Pseudonocardiales</taxon>
        <taxon>Pseudonocardiaceae</taxon>
        <taxon>Pseudonocardia</taxon>
    </lineage>
</organism>
<dbReference type="AlphaFoldDB" id="A0A511D3G3"/>
<feature type="transmembrane region" description="Helical" evidence="6">
    <location>
        <begin position="119"/>
        <end position="136"/>
    </location>
</feature>
<keyword evidence="5 6" id="KW-0472">Membrane</keyword>
<gene>
    <name evidence="8" type="ORF">PA7_19710</name>
</gene>
<sequence length="138" mass="14755">MTDPGSPSPPVQEHNVRRLRRSRRDRMIGGVCGGIARYLGVDPVLLRIAAVALALSGGAGVLAYIVAWVALPEAREDEPEHTGSPAAWQTVAVAVGASLVALGVLLFLRQWAPWFGEHAFWPLVVVAIGVLVVFSARR</sequence>
<feature type="transmembrane region" description="Helical" evidence="6">
    <location>
        <begin position="44"/>
        <end position="66"/>
    </location>
</feature>
<protein>
    <recommendedName>
        <fullName evidence="7">Phage shock protein PspC N-terminal domain-containing protein</fullName>
    </recommendedName>
</protein>
<evidence type="ECO:0000256" key="1">
    <source>
        <dbReference type="ARBA" id="ARBA00004162"/>
    </source>
</evidence>